<feature type="DNA-binding region" description="H-T-H motif" evidence="2">
    <location>
        <begin position="44"/>
        <end position="63"/>
    </location>
</feature>
<dbReference type="SUPFAM" id="SSF48498">
    <property type="entry name" value="Tetracyclin repressor-like, C-terminal domain"/>
    <property type="match status" value="1"/>
</dbReference>
<dbReference type="InterPro" id="IPR050109">
    <property type="entry name" value="HTH-type_TetR-like_transc_reg"/>
</dbReference>
<reference evidence="4" key="1">
    <citation type="submission" date="2022-06" db="EMBL/GenBank/DDBJ databases">
        <title>Novel species in genus nocardia.</title>
        <authorList>
            <person name="Li F."/>
        </authorList>
    </citation>
    <scope>NUCLEOTIDE SEQUENCE</scope>
    <source>
        <strain evidence="4">CDC141</strain>
    </source>
</reference>
<dbReference type="RefSeq" id="WP_251917735.1">
    <property type="nucleotide sequence ID" value="NZ_JAMRXG010000020.1"/>
</dbReference>
<accession>A0A9X2EDC4</accession>
<protein>
    <submittedName>
        <fullName evidence="4">TetR/AcrR family transcriptional regulator</fullName>
    </submittedName>
</protein>
<dbReference type="AlphaFoldDB" id="A0A9X2EDC4"/>
<keyword evidence="1 2" id="KW-0238">DNA-binding</keyword>
<dbReference type="SUPFAM" id="SSF46689">
    <property type="entry name" value="Homeodomain-like"/>
    <property type="match status" value="1"/>
</dbReference>
<dbReference type="Pfam" id="PF00440">
    <property type="entry name" value="TetR_N"/>
    <property type="match status" value="1"/>
</dbReference>
<name>A0A9X2EDC4_9NOCA</name>
<evidence type="ECO:0000313" key="5">
    <source>
        <dbReference type="Proteomes" id="UP001139157"/>
    </source>
</evidence>
<dbReference type="InterPro" id="IPR036271">
    <property type="entry name" value="Tet_transcr_reg_TetR-rel_C_sf"/>
</dbReference>
<dbReference type="EMBL" id="JAMRXG010000020">
    <property type="protein sequence ID" value="MCM6778265.1"/>
    <property type="molecule type" value="Genomic_DNA"/>
</dbReference>
<gene>
    <name evidence="4" type="ORF">NDR86_32740</name>
</gene>
<dbReference type="PROSITE" id="PS50977">
    <property type="entry name" value="HTH_TETR_2"/>
    <property type="match status" value="1"/>
</dbReference>
<dbReference type="GO" id="GO:0003700">
    <property type="term" value="F:DNA-binding transcription factor activity"/>
    <property type="evidence" value="ECO:0007669"/>
    <property type="project" value="TreeGrafter"/>
</dbReference>
<dbReference type="Gene3D" id="1.10.357.10">
    <property type="entry name" value="Tetracycline Repressor, domain 2"/>
    <property type="match status" value="1"/>
</dbReference>
<dbReference type="PANTHER" id="PTHR30055:SF226">
    <property type="entry name" value="HTH-TYPE TRANSCRIPTIONAL REGULATOR PKSA"/>
    <property type="match status" value="1"/>
</dbReference>
<dbReference type="GO" id="GO:0000976">
    <property type="term" value="F:transcription cis-regulatory region binding"/>
    <property type="evidence" value="ECO:0007669"/>
    <property type="project" value="TreeGrafter"/>
</dbReference>
<evidence type="ECO:0000256" key="1">
    <source>
        <dbReference type="ARBA" id="ARBA00023125"/>
    </source>
</evidence>
<evidence type="ECO:0000313" key="4">
    <source>
        <dbReference type="EMBL" id="MCM6778265.1"/>
    </source>
</evidence>
<evidence type="ECO:0000259" key="3">
    <source>
        <dbReference type="PROSITE" id="PS50977"/>
    </source>
</evidence>
<keyword evidence="5" id="KW-1185">Reference proteome</keyword>
<dbReference type="Gene3D" id="1.10.10.60">
    <property type="entry name" value="Homeodomain-like"/>
    <property type="match status" value="1"/>
</dbReference>
<dbReference type="InterPro" id="IPR001647">
    <property type="entry name" value="HTH_TetR"/>
</dbReference>
<organism evidence="4 5">
    <name type="scientific">Nocardia pulmonis</name>
    <dbReference type="NCBI Taxonomy" id="2951408"/>
    <lineage>
        <taxon>Bacteria</taxon>
        <taxon>Bacillati</taxon>
        <taxon>Actinomycetota</taxon>
        <taxon>Actinomycetes</taxon>
        <taxon>Mycobacteriales</taxon>
        <taxon>Nocardiaceae</taxon>
        <taxon>Nocardia</taxon>
    </lineage>
</organism>
<proteinExistence type="predicted"/>
<dbReference type="Pfam" id="PF21351">
    <property type="entry name" value="TetR_C_41"/>
    <property type="match status" value="1"/>
</dbReference>
<dbReference type="PANTHER" id="PTHR30055">
    <property type="entry name" value="HTH-TYPE TRANSCRIPTIONAL REGULATOR RUTR"/>
    <property type="match status" value="1"/>
</dbReference>
<dbReference type="InterPro" id="IPR009057">
    <property type="entry name" value="Homeodomain-like_sf"/>
</dbReference>
<dbReference type="InterPro" id="IPR049484">
    <property type="entry name" value="Rv0078-like_C"/>
</dbReference>
<feature type="domain" description="HTH tetR-type" evidence="3">
    <location>
        <begin position="21"/>
        <end position="81"/>
    </location>
</feature>
<sequence>MTDGSRSRRHYAGRSAEERAGQRRARLLTAALALYGTRGYAGTSIEQLCSAASISTRSFYDEMGSRENLLIALADDITGRAAAAALTELRTAAEAPIAERIARGFRAYLEVTCRTPESARVCYIEVVGVSDAVEGWRREWRRRIGELLRSEAERAVARGEARPRDYRLFAVAVIGAVNSLAQELARGDQDREPAPTLDEICSEIIDFVAAGITRPERAAP</sequence>
<evidence type="ECO:0000256" key="2">
    <source>
        <dbReference type="PROSITE-ProRule" id="PRU00335"/>
    </source>
</evidence>
<comment type="caution">
    <text evidence="4">The sequence shown here is derived from an EMBL/GenBank/DDBJ whole genome shotgun (WGS) entry which is preliminary data.</text>
</comment>
<dbReference type="Proteomes" id="UP001139157">
    <property type="component" value="Unassembled WGS sequence"/>
</dbReference>